<dbReference type="InterPro" id="IPR000537">
    <property type="entry name" value="UbiA_prenyltransferase"/>
</dbReference>
<protein>
    <submittedName>
        <fullName evidence="9">Menaquinone via futalosine polyprenyltransferase (MenA homolog)</fullName>
    </submittedName>
</protein>
<evidence type="ECO:0000256" key="2">
    <source>
        <dbReference type="ARBA" id="ARBA00004141"/>
    </source>
</evidence>
<feature type="transmembrane region" description="Helical" evidence="8">
    <location>
        <begin position="142"/>
        <end position="162"/>
    </location>
</feature>
<dbReference type="Gene3D" id="1.10.357.140">
    <property type="entry name" value="UbiA prenyltransferase"/>
    <property type="match status" value="1"/>
</dbReference>
<dbReference type="Gene3D" id="1.20.120.1780">
    <property type="entry name" value="UbiA prenyltransferase"/>
    <property type="match status" value="1"/>
</dbReference>
<comment type="similarity">
    <text evidence="3">Belongs to the UbiA prenyltransferase family.</text>
</comment>
<dbReference type="GO" id="GO:0006744">
    <property type="term" value="P:ubiquinone biosynthetic process"/>
    <property type="evidence" value="ECO:0007669"/>
    <property type="project" value="TreeGrafter"/>
</dbReference>
<dbReference type="PANTHER" id="PTHR11048:SF28">
    <property type="entry name" value="4-HYDROXYBENZOATE POLYPRENYLTRANSFERASE, MITOCHONDRIAL"/>
    <property type="match status" value="1"/>
</dbReference>
<comment type="cofactor">
    <cofactor evidence="1">
        <name>Mg(2+)</name>
        <dbReference type="ChEBI" id="CHEBI:18420"/>
    </cofactor>
</comment>
<evidence type="ECO:0000256" key="8">
    <source>
        <dbReference type="SAM" id="Phobius"/>
    </source>
</evidence>
<dbReference type="Pfam" id="PF01040">
    <property type="entry name" value="UbiA"/>
    <property type="match status" value="1"/>
</dbReference>
<feature type="transmembrane region" description="Helical" evidence="8">
    <location>
        <begin position="96"/>
        <end position="113"/>
    </location>
</feature>
<keyword evidence="6 8" id="KW-1133">Transmembrane helix</keyword>
<dbReference type="NCBIfam" id="TIGR01475">
    <property type="entry name" value="ubiA_other"/>
    <property type="match status" value="1"/>
</dbReference>
<keyword evidence="5 8" id="KW-0812">Transmembrane</keyword>
<evidence type="ECO:0000256" key="6">
    <source>
        <dbReference type="ARBA" id="ARBA00022989"/>
    </source>
</evidence>
<feature type="transmembrane region" description="Helical" evidence="8">
    <location>
        <begin position="238"/>
        <end position="256"/>
    </location>
</feature>
<dbReference type="CDD" id="cd13959">
    <property type="entry name" value="PT_UbiA_COQ2"/>
    <property type="match status" value="1"/>
</dbReference>
<gene>
    <name evidence="9" type="ORF">MNB_SV-13-1450</name>
</gene>
<evidence type="ECO:0000256" key="5">
    <source>
        <dbReference type="ARBA" id="ARBA00022692"/>
    </source>
</evidence>
<dbReference type="PANTHER" id="PTHR11048">
    <property type="entry name" value="PRENYLTRANSFERASES"/>
    <property type="match status" value="1"/>
</dbReference>
<dbReference type="EMBL" id="FPHM01000251">
    <property type="protein sequence ID" value="SFV71486.1"/>
    <property type="molecule type" value="Genomic_DNA"/>
</dbReference>
<dbReference type="InterPro" id="IPR039653">
    <property type="entry name" value="Prenyltransferase"/>
</dbReference>
<evidence type="ECO:0000256" key="3">
    <source>
        <dbReference type="ARBA" id="ARBA00005985"/>
    </source>
</evidence>
<keyword evidence="7 8" id="KW-0472">Membrane</keyword>
<feature type="transmembrane region" description="Helical" evidence="8">
    <location>
        <begin position="268"/>
        <end position="286"/>
    </location>
</feature>
<evidence type="ECO:0000256" key="7">
    <source>
        <dbReference type="ARBA" id="ARBA00023136"/>
    </source>
</evidence>
<dbReference type="AlphaFoldDB" id="A0A1W1D026"/>
<name>A0A1W1D026_9ZZZZ</name>
<feature type="transmembrane region" description="Helical" evidence="8">
    <location>
        <begin position="168"/>
        <end position="189"/>
    </location>
</feature>
<dbReference type="GO" id="GO:0005886">
    <property type="term" value="C:plasma membrane"/>
    <property type="evidence" value="ECO:0007669"/>
    <property type="project" value="TreeGrafter"/>
</dbReference>
<organism evidence="9">
    <name type="scientific">hydrothermal vent metagenome</name>
    <dbReference type="NCBI Taxonomy" id="652676"/>
    <lineage>
        <taxon>unclassified sequences</taxon>
        <taxon>metagenomes</taxon>
        <taxon>ecological metagenomes</taxon>
    </lineage>
</organism>
<dbReference type="FunFam" id="1.10.357.140:FF:000008">
    <property type="entry name" value="4-hydroxybenzoate octaprenyltransferase"/>
    <property type="match status" value="1"/>
</dbReference>
<dbReference type="GO" id="GO:0016765">
    <property type="term" value="F:transferase activity, transferring alkyl or aryl (other than methyl) groups"/>
    <property type="evidence" value="ECO:0007669"/>
    <property type="project" value="InterPro"/>
</dbReference>
<dbReference type="InterPro" id="IPR044878">
    <property type="entry name" value="UbiA_sf"/>
</dbReference>
<keyword evidence="4 9" id="KW-0808">Transferase</keyword>
<feature type="transmembrane region" description="Helical" evidence="8">
    <location>
        <begin position="21"/>
        <end position="37"/>
    </location>
</feature>
<feature type="transmembrane region" description="Helical" evidence="8">
    <location>
        <begin position="43"/>
        <end position="63"/>
    </location>
</feature>
<accession>A0A1W1D026</accession>
<dbReference type="NCBIfam" id="NF009515">
    <property type="entry name" value="PRK12874.1"/>
    <property type="match status" value="1"/>
</dbReference>
<reference evidence="9" key="1">
    <citation type="submission" date="2016-10" db="EMBL/GenBank/DDBJ databases">
        <authorList>
            <person name="de Groot N.N."/>
        </authorList>
    </citation>
    <scope>NUCLEOTIDE SEQUENCE</scope>
</reference>
<evidence type="ECO:0000256" key="4">
    <source>
        <dbReference type="ARBA" id="ARBA00022679"/>
    </source>
</evidence>
<evidence type="ECO:0000256" key="1">
    <source>
        <dbReference type="ARBA" id="ARBA00001946"/>
    </source>
</evidence>
<proteinExistence type="inferred from homology"/>
<sequence length="289" mass="32469">MHKLKELLNNFSELVMFKHSVFSLPFIFIAMIVASSLNTGSAWFGWELFFLGILASITARNFAMGVNRYGDRDIDKLNPRTKGRPSVDGRVSNTQMLVFIFINGGLFILVAYFVNTLALQLSLPILMILGAYTLFKRFSALAHLILGISLGLAPIAGVVAVSGEITLWSLYLALGVMFWVAGFDLLYSLQDMAFDKAHKLHSIPSKFGAKKTMLVARIFHILTILFWILFVSEAGLGIWANISILFSMIMLSYEHYLVNKDFSKIDKAFFTVNGYLGFVFILFIIIEVF</sequence>
<feature type="transmembrane region" description="Helical" evidence="8">
    <location>
        <begin position="214"/>
        <end position="232"/>
    </location>
</feature>
<comment type="subcellular location">
    <subcellularLocation>
        <location evidence="2">Membrane</location>
        <topology evidence="2">Multi-pass membrane protein</topology>
    </subcellularLocation>
</comment>
<evidence type="ECO:0000313" key="9">
    <source>
        <dbReference type="EMBL" id="SFV71486.1"/>
    </source>
</evidence>
<dbReference type="InterPro" id="IPR006371">
    <property type="entry name" value="Polyprenyltransferase_UbiA-li"/>
</dbReference>
<dbReference type="NCBIfam" id="NF041585">
    <property type="entry name" value="MqnP_Cj_Hp"/>
    <property type="match status" value="1"/>
</dbReference>